<name>A0AAI9X288_PENTH</name>
<organism evidence="2 3">
    <name type="scientific">Penicillium thymicola</name>
    <dbReference type="NCBI Taxonomy" id="293382"/>
    <lineage>
        <taxon>Eukaryota</taxon>
        <taxon>Fungi</taxon>
        <taxon>Dikarya</taxon>
        <taxon>Ascomycota</taxon>
        <taxon>Pezizomycotina</taxon>
        <taxon>Eurotiomycetes</taxon>
        <taxon>Eurotiomycetidae</taxon>
        <taxon>Eurotiales</taxon>
        <taxon>Aspergillaceae</taxon>
        <taxon>Penicillium</taxon>
    </lineage>
</organism>
<gene>
    <name evidence="2" type="ORF">VN97_g12310</name>
</gene>
<sequence>MTRVTPKFLYGFIIRRNHHPRVLHRILTIRSTEYKPLESSTQVRRQSPGFWGADHPIIDSPDAPAMQPQSRVSRQRDQMCQCQPLHDEHLAAFLAQERQRYPRLAKTSKYRK</sequence>
<reference evidence="2" key="2">
    <citation type="journal article" date="2016" name="Fungal Biol.">
        <title>Ochratoxin A production by Penicillium thymicola.</title>
        <authorList>
            <person name="Nguyen H.D.T."/>
            <person name="McMullin D.R."/>
            <person name="Ponomareva E."/>
            <person name="Riley R."/>
            <person name="Pomraning K.R."/>
            <person name="Baker S.E."/>
            <person name="Seifert K.A."/>
        </authorList>
    </citation>
    <scope>NUCLEOTIDE SEQUENCE</scope>
    <source>
        <strain evidence="2">DAOM 180753</strain>
    </source>
</reference>
<reference evidence="2" key="1">
    <citation type="submission" date="2015-06" db="EMBL/GenBank/DDBJ databases">
        <authorList>
            <person name="Nguyen H."/>
        </authorList>
    </citation>
    <scope>NUCLEOTIDE SEQUENCE</scope>
    <source>
        <strain evidence="2">DAOM 180753</strain>
    </source>
</reference>
<evidence type="ECO:0000256" key="1">
    <source>
        <dbReference type="SAM" id="MobiDB-lite"/>
    </source>
</evidence>
<accession>A0AAI9X288</accession>
<dbReference type="EMBL" id="LACB01000873">
    <property type="protein sequence ID" value="KAJ9481185.1"/>
    <property type="molecule type" value="Genomic_DNA"/>
</dbReference>
<dbReference type="Proteomes" id="UP001227192">
    <property type="component" value="Unassembled WGS sequence"/>
</dbReference>
<protein>
    <submittedName>
        <fullName evidence="2">Uncharacterized protein</fullName>
    </submittedName>
</protein>
<keyword evidence="3" id="KW-1185">Reference proteome</keyword>
<evidence type="ECO:0000313" key="3">
    <source>
        <dbReference type="Proteomes" id="UP001227192"/>
    </source>
</evidence>
<feature type="region of interest" description="Disordered" evidence="1">
    <location>
        <begin position="46"/>
        <end position="78"/>
    </location>
</feature>
<proteinExistence type="predicted"/>
<evidence type="ECO:0000313" key="2">
    <source>
        <dbReference type="EMBL" id="KAJ9481185.1"/>
    </source>
</evidence>
<dbReference type="AlphaFoldDB" id="A0AAI9X288"/>
<comment type="caution">
    <text evidence="2">The sequence shown here is derived from an EMBL/GenBank/DDBJ whole genome shotgun (WGS) entry which is preliminary data.</text>
</comment>